<reference evidence="2 3" key="1">
    <citation type="journal article" date="2015" name="Genome Biol.">
        <title>Comparative genomics of Steinernema reveals deeply conserved gene regulatory networks.</title>
        <authorList>
            <person name="Dillman A.R."/>
            <person name="Macchietto M."/>
            <person name="Porter C.F."/>
            <person name="Rogers A."/>
            <person name="Williams B."/>
            <person name="Antoshechkin I."/>
            <person name="Lee M.M."/>
            <person name="Goodwin Z."/>
            <person name="Lu X."/>
            <person name="Lewis E.E."/>
            <person name="Goodrich-Blair H."/>
            <person name="Stock S.P."/>
            <person name="Adams B.J."/>
            <person name="Sternberg P.W."/>
            <person name="Mortazavi A."/>
        </authorList>
    </citation>
    <scope>NUCLEOTIDE SEQUENCE [LARGE SCALE GENOMIC DNA]</scope>
    <source>
        <strain evidence="2 3">ALL</strain>
    </source>
</reference>
<evidence type="ECO:0000313" key="2">
    <source>
        <dbReference type="EMBL" id="TKR80748.1"/>
    </source>
</evidence>
<accession>A0A4U5ND40</accession>
<protein>
    <recommendedName>
        <fullName evidence="1">Peptidase S26 domain-containing protein</fullName>
    </recommendedName>
</protein>
<gene>
    <name evidence="2" type="ORF">L596_014768</name>
</gene>
<dbReference type="EMBL" id="AZBU02000004">
    <property type="protein sequence ID" value="TKR80748.1"/>
    <property type="molecule type" value="Genomic_DNA"/>
</dbReference>
<feature type="domain" description="Peptidase S26" evidence="1">
    <location>
        <begin position="15"/>
        <end position="50"/>
    </location>
</feature>
<dbReference type="GO" id="GO:0006465">
    <property type="term" value="P:signal peptide processing"/>
    <property type="evidence" value="ECO:0007669"/>
    <property type="project" value="InterPro"/>
</dbReference>
<dbReference type="AlphaFoldDB" id="A0A4U5ND40"/>
<dbReference type="InterPro" id="IPR019533">
    <property type="entry name" value="Peptidase_S26"/>
</dbReference>
<dbReference type="OrthoDB" id="308440at2759"/>
<name>A0A4U5ND40_STECR</name>
<evidence type="ECO:0000259" key="1">
    <source>
        <dbReference type="Pfam" id="PF10502"/>
    </source>
</evidence>
<reference evidence="2 3" key="2">
    <citation type="journal article" date="2019" name="G3 (Bethesda)">
        <title>Hybrid Assembly of the Genome of the Entomopathogenic Nematode Steinernema carpocapsae Identifies the X-Chromosome.</title>
        <authorList>
            <person name="Serra L."/>
            <person name="Macchietto M."/>
            <person name="Macias-Munoz A."/>
            <person name="McGill C.J."/>
            <person name="Rodriguez I.M."/>
            <person name="Rodriguez B."/>
            <person name="Murad R."/>
            <person name="Mortazavi A."/>
        </authorList>
    </citation>
    <scope>NUCLEOTIDE SEQUENCE [LARGE SCALE GENOMIC DNA]</scope>
    <source>
        <strain evidence="2 3">ALL</strain>
    </source>
</reference>
<dbReference type="GO" id="GO:0004252">
    <property type="term" value="F:serine-type endopeptidase activity"/>
    <property type="evidence" value="ECO:0007669"/>
    <property type="project" value="InterPro"/>
</dbReference>
<dbReference type="SUPFAM" id="SSF51306">
    <property type="entry name" value="LexA/Signal peptidase"/>
    <property type="match status" value="1"/>
</dbReference>
<dbReference type="Proteomes" id="UP000298663">
    <property type="component" value="Unassembled WGS sequence"/>
</dbReference>
<evidence type="ECO:0000313" key="3">
    <source>
        <dbReference type="Proteomes" id="UP000298663"/>
    </source>
</evidence>
<dbReference type="InterPro" id="IPR036286">
    <property type="entry name" value="LexA/Signal_pep-like_sf"/>
</dbReference>
<comment type="caution">
    <text evidence="2">The sequence shown here is derived from an EMBL/GenBank/DDBJ whole genome shotgun (WGS) entry which is preliminary data.</text>
</comment>
<sequence>MVALSGGTVFNDCKQRTETVPEDHVYVMGDDRGKSPDCRDFGPIQTKNLLFEVLRTSNGRVFVKVEKKKTNRKDSKEAEDKN</sequence>
<proteinExistence type="predicted"/>
<organism evidence="2 3">
    <name type="scientific">Steinernema carpocapsae</name>
    <name type="common">Entomopathogenic nematode</name>
    <dbReference type="NCBI Taxonomy" id="34508"/>
    <lineage>
        <taxon>Eukaryota</taxon>
        <taxon>Metazoa</taxon>
        <taxon>Ecdysozoa</taxon>
        <taxon>Nematoda</taxon>
        <taxon>Chromadorea</taxon>
        <taxon>Rhabditida</taxon>
        <taxon>Tylenchina</taxon>
        <taxon>Panagrolaimomorpha</taxon>
        <taxon>Strongyloidoidea</taxon>
        <taxon>Steinernematidae</taxon>
        <taxon>Steinernema</taxon>
    </lineage>
</organism>
<keyword evidence="3" id="KW-1185">Reference proteome</keyword>
<dbReference type="Gene3D" id="2.10.109.10">
    <property type="entry name" value="Umud Fragment, subunit A"/>
    <property type="match status" value="1"/>
</dbReference>
<dbReference type="Pfam" id="PF10502">
    <property type="entry name" value="Peptidase_S26"/>
    <property type="match status" value="1"/>
</dbReference>